<sequence length="163" mass="19572">MYKLGRVVYAKHIKLKKIIDDREKKNIELDHFKKLFIHQNFILNIYLFQCISILSLTPAFLIRYFLFRKVQRCTLPFDVQVLLRNFLIIKNINNNKRIREVGRKEYSFIYKTIVNVTKKKGNFLGVNFLKCVYLLKKESIFVLKKESVFVLKKRSSTVFITKN</sequence>
<accession>X6MH47</accession>
<name>X6MH47_RETFI</name>
<dbReference type="AlphaFoldDB" id="X6MH47"/>
<comment type="caution">
    <text evidence="2">The sequence shown here is derived from an EMBL/GenBank/DDBJ whole genome shotgun (WGS) entry which is preliminary data.</text>
</comment>
<keyword evidence="3" id="KW-1185">Reference proteome</keyword>
<evidence type="ECO:0000313" key="2">
    <source>
        <dbReference type="EMBL" id="ETO12757.1"/>
    </source>
</evidence>
<gene>
    <name evidence="2" type="ORF">RFI_24618</name>
</gene>
<keyword evidence="1" id="KW-0472">Membrane</keyword>
<proteinExistence type="predicted"/>
<organism evidence="2 3">
    <name type="scientific">Reticulomyxa filosa</name>
    <dbReference type="NCBI Taxonomy" id="46433"/>
    <lineage>
        <taxon>Eukaryota</taxon>
        <taxon>Sar</taxon>
        <taxon>Rhizaria</taxon>
        <taxon>Retaria</taxon>
        <taxon>Foraminifera</taxon>
        <taxon>Monothalamids</taxon>
        <taxon>Reticulomyxidae</taxon>
        <taxon>Reticulomyxa</taxon>
    </lineage>
</organism>
<keyword evidence="1" id="KW-1133">Transmembrane helix</keyword>
<evidence type="ECO:0000256" key="1">
    <source>
        <dbReference type="SAM" id="Phobius"/>
    </source>
</evidence>
<evidence type="ECO:0000313" key="3">
    <source>
        <dbReference type="Proteomes" id="UP000023152"/>
    </source>
</evidence>
<protein>
    <submittedName>
        <fullName evidence="2">Uncharacterized protein</fullName>
    </submittedName>
</protein>
<dbReference type="EMBL" id="ASPP01021106">
    <property type="protein sequence ID" value="ETO12757.1"/>
    <property type="molecule type" value="Genomic_DNA"/>
</dbReference>
<feature type="transmembrane region" description="Helical" evidence="1">
    <location>
        <begin position="41"/>
        <end position="62"/>
    </location>
</feature>
<reference evidence="2 3" key="1">
    <citation type="journal article" date="2013" name="Curr. Biol.">
        <title>The Genome of the Foraminiferan Reticulomyxa filosa.</title>
        <authorList>
            <person name="Glockner G."/>
            <person name="Hulsmann N."/>
            <person name="Schleicher M."/>
            <person name="Noegel A.A."/>
            <person name="Eichinger L."/>
            <person name="Gallinger C."/>
            <person name="Pawlowski J."/>
            <person name="Sierra R."/>
            <person name="Euteneuer U."/>
            <person name="Pillet L."/>
            <person name="Moustafa A."/>
            <person name="Platzer M."/>
            <person name="Groth M."/>
            <person name="Szafranski K."/>
            <person name="Schliwa M."/>
        </authorList>
    </citation>
    <scope>NUCLEOTIDE SEQUENCE [LARGE SCALE GENOMIC DNA]</scope>
</reference>
<keyword evidence="1" id="KW-0812">Transmembrane</keyword>
<dbReference type="Proteomes" id="UP000023152">
    <property type="component" value="Unassembled WGS sequence"/>
</dbReference>